<dbReference type="InterPro" id="IPR027417">
    <property type="entry name" value="P-loop_NTPase"/>
</dbReference>
<comment type="similarity">
    <text evidence="13">Belongs to the LpxK family.</text>
</comment>
<dbReference type="EC" id="2.7.1.130" evidence="3 13"/>
<comment type="caution">
    <text evidence="15">The sequence shown here is derived from an EMBL/GenBank/DDBJ whole genome shotgun (WGS) entry which is preliminary data.</text>
</comment>
<keyword evidence="14" id="KW-0812">Transmembrane</keyword>
<evidence type="ECO:0000313" key="15">
    <source>
        <dbReference type="EMBL" id="MCF2946990.1"/>
    </source>
</evidence>
<feature type="transmembrane region" description="Helical" evidence="14">
    <location>
        <begin position="12"/>
        <end position="32"/>
    </location>
</feature>
<gene>
    <name evidence="13 15" type="primary">lpxK</name>
    <name evidence="15" type="ORF">L0668_02650</name>
</gene>
<keyword evidence="10 13" id="KW-0067">ATP-binding</keyword>
<proteinExistence type="inferred from homology"/>
<dbReference type="EMBL" id="JAKGAS010000001">
    <property type="protein sequence ID" value="MCF2946990.1"/>
    <property type="molecule type" value="Genomic_DNA"/>
</dbReference>
<evidence type="ECO:0000256" key="13">
    <source>
        <dbReference type="HAMAP-Rule" id="MF_00409"/>
    </source>
</evidence>
<dbReference type="Proteomes" id="UP001521137">
    <property type="component" value="Unassembled WGS sequence"/>
</dbReference>
<dbReference type="SUPFAM" id="SSF52540">
    <property type="entry name" value="P-loop containing nucleoside triphosphate hydrolases"/>
    <property type="match status" value="1"/>
</dbReference>
<keyword evidence="14" id="KW-1133">Transmembrane helix</keyword>
<protein>
    <recommendedName>
        <fullName evidence="4 13">Tetraacyldisaccharide 4'-kinase</fullName>
        <ecNumber evidence="3 13">2.7.1.130</ecNumber>
    </recommendedName>
    <alternativeName>
        <fullName evidence="12 13">Lipid A 4'-kinase</fullName>
    </alternativeName>
</protein>
<evidence type="ECO:0000256" key="6">
    <source>
        <dbReference type="ARBA" id="ARBA00022556"/>
    </source>
</evidence>
<evidence type="ECO:0000256" key="3">
    <source>
        <dbReference type="ARBA" id="ARBA00012071"/>
    </source>
</evidence>
<sequence>MSWVDKVWYSPGWLHWLIIILLLPLTLIFWVLSSVRRVAFSLNLKSASKIPVPVIVVGNISVGGNGKTPLVVYLAKRLKQEGYRPGVLSRGYGGKDAVYPMQVHGNSLAEVVGDEPVLMRQNINCPLVVDPNRVRGAKALVELHNCNLIICDDGLQHYALQRDIEIVVVDGKRRIGTGLLLPAGPLREGAWRLNTADFVVLNGGSVTNGEHLMSLESGRLVNVKNRNKSMSISDIKQPVIAAAGIGNPQRFFDLLQSKHIRLKKCLSFVDHHQFSEKDLPKEMVLMTEKDAVKCGEFAHDDWWYLPVNAKLTQQFDTQLLQRLQSVVTNLKTKNREQNGFR</sequence>
<feature type="binding site" evidence="13">
    <location>
        <begin position="61"/>
        <end position="68"/>
    </location>
    <ligand>
        <name>ATP</name>
        <dbReference type="ChEBI" id="CHEBI:30616"/>
    </ligand>
</feature>
<dbReference type="NCBIfam" id="TIGR00682">
    <property type="entry name" value="lpxK"/>
    <property type="match status" value="1"/>
</dbReference>
<keyword evidence="14" id="KW-0472">Membrane</keyword>
<dbReference type="PANTHER" id="PTHR42724">
    <property type="entry name" value="TETRAACYLDISACCHARIDE 4'-KINASE"/>
    <property type="match status" value="1"/>
</dbReference>
<dbReference type="RefSeq" id="WP_235310505.1">
    <property type="nucleotide sequence ID" value="NZ_JAKGAS010000001.1"/>
</dbReference>
<keyword evidence="6 13" id="KW-0441">Lipid A biosynthesis</keyword>
<keyword evidence="7 13" id="KW-0808">Transferase</keyword>
<keyword evidence="8 13" id="KW-0547">Nucleotide-binding</keyword>
<evidence type="ECO:0000256" key="11">
    <source>
        <dbReference type="ARBA" id="ARBA00023098"/>
    </source>
</evidence>
<keyword evidence="5 13" id="KW-0444">Lipid biosynthesis</keyword>
<dbReference type="PANTHER" id="PTHR42724:SF1">
    <property type="entry name" value="TETRAACYLDISACCHARIDE 4'-KINASE, MITOCHONDRIAL-RELATED"/>
    <property type="match status" value="1"/>
</dbReference>
<evidence type="ECO:0000256" key="1">
    <source>
        <dbReference type="ARBA" id="ARBA00002274"/>
    </source>
</evidence>
<dbReference type="InterPro" id="IPR003758">
    <property type="entry name" value="LpxK"/>
</dbReference>
<comment type="pathway">
    <text evidence="2 13">Glycolipid biosynthesis; lipid IV(A) biosynthesis; lipid IV(A) from (3R)-3-hydroxytetradecanoyl-[acyl-carrier-protein] and UDP-N-acetyl-alpha-D-glucosamine: step 6/6.</text>
</comment>
<keyword evidence="11 13" id="KW-0443">Lipid metabolism</keyword>
<evidence type="ECO:0000256" key="8">
    <source>
        <dbReference type="ARBA" id="ARBA00022741"/>
    </source>
</evidence>
<evidence type="ECO:0000256" key="4">
    <source>
        <dbReference type="ARBA" id="ARBA00016436"/>
    </source>
</evidence>
<evidence type="ECO:0000256" key="14">
    <source>
        <dbReference type="SAM" id="Phobius"/>
    </source>
</evidence>
<dbReference type="Pfam" id="PF02606">
    <property type="entry name" value="LpxK"/>
    <property type="match status" value="1"/>
</dbReference>
<reference evidence="15 16" key="1">
    <citation type="submission" date="2022-01" db="EMBL/GenBank/DDBJ databases">
        <title>Paraglaciecola sp. G1-23.</title>
        <authorList>
            <person name="Jin M.S."/>
            <person name="Han D.M."/>
            <person name="Kim H.M."/>
            <person name="Jeon C.O."/>
        </authorList>
    </citation>
    <scope>NUCLEOTIDE SEQUENCE [LARGE SCALE GENOMIC DNA]</scope>
    <source>
        <strain evidence="15 16">G1-23</strain>
    </source>
</reference>
<accession>A0ABS9D2N2</accession>
<evidence type="ECO:0000256" key="7">
    <source>
        <dbReference type="ARBA" id="ARBA00022679"/>
    </source>
</evidence>
<evidence type="ECO:0000256" key="10">
    <source>
        <dbReference type="ARBA" id="ARBA00022840"/>
    </source>
</evidence>
<evidence type="ECO:0000256" key="2">
    <source>
        <dbReference type="ARBA" id="ARBA00004870"/>
    </source>
</evidence>
<comment type="function">
    <text evidence="1 13">Transfers the gamma-phosphate of ATP to the 4'-position of a tetraacyldisaccharide 1-phosphate intermediate (termed DS-1-P) to form tetraacyldisaccharide 1,4'-bis-phosphate (lipid IVA).</text>
</comment>
<evidence type="ECO:0000256" key="5">
    <source>
        <dbReference type="ARBA" id="ARBA00022516"/>
    </source>
</evidence>
<dbReference type="GO" id="GO:0009029">
    <property type="term" value="F:lipid-A 4'-kinase activity"/>
    <property type="evidence" value="ECO:0007669"/>
    <property type="project" value="UniProtKB-EC"/>
</dbReference>
<keyword evidence="16" id="KW-1185">Reference proteome</keyword>
<evidence type="ECO:0000256" key="9">
    <source>
        <dbReference type="ARBA" id="ARBA00022777"/>
    </source>
</evidence>
<evidence type="ECO:0000313" key="16">
    <source>
        <dbReference type="Proteomes" id="UP001521137"/>
    </source>
</evidence>
<keyword evidence="9 13" id="KW-0418">Kinase</keyword>
<dbReference type="HAMAP" id="MF_00409">
    <property type="entry name" value="LpxK"/>
    <property type="match status" value="1"/>
</dbReference>
<evidence type="ECO:0000256" key="12">
    <source>
        <dbReference type="ARBA" id="ARBA00029757"/>
    </source>
</evidence>
<organism evidence="15 16">
    <name type="scientific">Paraglaciecola algarum</name>
    <dbReference type="NCBI Taxonomy" id="3050085"/>
    <lineage>
        <taxon>Bacteria</taxon>
        <taxon>Pseudomonadati</taxon>
        <taxon>Pseudomonadota</taxon>
        <taxon>Gammaproteobacteria</taxon>
        <taxon>Alteromonadales</taxon>
        <taxon>Alteromonadaceae</taxon>
        <taxon>Paraglaciecola</taxon>
    </lineage>
</organism>
<comment type="catalytic activity">
    <reaction evidence="13">
        <text>a lipid A disaccharide + ATP = a lipid IVA + ADP + H(+)</text>
        <dbReference type="Rhea" id="RHEA:67840"/>
        <dbReference type="ChEBI" id="CHEBI:15378"/>
        <dbReference type="ChEBI" id="CHEBI:30616"/>
        <dbReference type="ChEBI" id="CHEBI:176343"/>
        <dbReference type="ChEBI" id="CHEBI:176425"/>
        <dbReference type="ChEBI" id="CHEBI:456216"/>
        <dbReference type="EC" id="2.7.1.130"/>
    </reaction>
</comment>
<name>A0ABS9D2N2_9ALTE</name>